<sequence>MPSSAASMIRYTHARQPPTTNIVKYHFPKHLLPCFRTATLPTIMSLAYRAASAEGQYPKAILIRSSIHLTRYQKRGRTKQLRNTWHMTICYKNTTHLAKGSHMTAHVYVKHKHHPVFLRANYAAEKPDTAKEASGRPVWGSVESSRYLTREVAYGYLPQQRELGLSGGCGWAYGSREKRQPWQGRGGLIRFVLVREKEDLKES</sequence>
<gene>
    <name evidence="1" type="ORF">BO66DRAFT_396028</name>
</gene>
<keyword evidence="2" id="KW-1185">Reference proteome</keyword>
<organism evidence="1 2">
    <name type="scientific">Aspergillus aculeatinus CBS 121060</name>
    <dbReference type="NCBI Taxonomy" id="1448322"/>
    <lineage>
        <taxon>Eukaryota</taxon>
        <taxon>Fungi</taxon>
        <taxon>Dikarya</taxon>
        <taxon>Ascomycota</taxon>
        <taxon>Pezizomycotina</taxon>
        <taxon>Eurotiomycetes</taxon>
        <taxon>Eurotiomycetidae</taxon>
        <taxon>Eurotiales</taxon>
        <taxon>Aspergillaceae</taxon>
        <taxon>Aspergillus</taxon>
        <taxon>Aspergillus subgen. Circumdati</taxon>
    </lineage>
</organism>
<dbReference type="Proteomes" id="UP000249661">
    <property type="component" value="Unassembled WGS sequence"/>
</dbReference>
<accession>A0ACD1GU25</accession>
<protein>
    <submittedName>
        <fullName evidence="1">Uncharacterized protein</fullName>
    </submittedName>
</protein>
<evidence type="ECO:0000313" key="1">
    <source>
        <dbReference type="EMBL" id="RAH64699.1"/>
    </source>
</evidence>
<proteinExistence type="predicted"/>
<evidence type="ECO:0000313" key="2">
    <source>
        <dbReference type="Proteomes" id="UP000249661"/>
    </source>
</evidence>
<reference evidence="1" key="1">
    <citation type="submission" date="2018-02" db="EMBL/GenBank/DDBJ databases">
        <title>The genomes of Aspergillus section Nigri reveals drivers in fungal speciation.</title>
        <authorList>
            <consortium name="DOE Joint Genome Institute"/>
            <person name="Vesth T.C."/>
            <person name="Nybo J."/>
            <person name="Theobald S."/>
            <person name="Brandl J."/>
            <person name="Frisvad J.C."/>
            <person name="Nielsen K.F."/>
            <person name="Lyhne E.K."/>
            <person name="Kogle M.E."/>
            <person name="Kuo A."/>
            <person name="Riley R."/>
            <person name="Clum A."/>
            <person name="Nolan M."/>
            <person name="Lipzen A."/>
            <person name="Salamov A."/>
            <person name="Henrissat B."/>
            <person name="Wiebenga A."/>
            <person name="De vries R.P."/>
            <person name="Grigoriev I.V."/>
            <person name="Mortensen U.H."/>
            <person name="Andersen M.R."/>
            <person name="Baker S.E."/>
        </authorList>
    </citation>
    <scope>NUCLEOTIDE SEQUENCE</scope>
    <source>
        <strain evidence="1">CBS 121060</strain>
    </source>
</reference>
<name>A0ACD1GU25_9EURO</name>
<dbReference type="EMBL" id="KZ825007">
    <property type="protein sequence ID" value="RAH64699.1"/>
    <property type="molecule type" value="Genomic_DNA"/>
</dbReference>